<name>A0A6G0X960_APHCR</name>
<reference evidence="1 2" key="1">
    <citation type="submission" date="2019-08" db="EMBL/GenBank/DDBJ databases">
        <title>Whole genome of Aphis craccivora.</title>
        <authorList>
            <person name="Voronova N.V."/>
            <person name="Shulinski R.S."/>
            <person name="Bandarenka Y.V."/>
            <person name="Zhorov D.G."/>
            <person name="Warner D."/>
        </authorList>
    </citation>
    <scope>NUCLEOTIDE SEQUENCE [LARGE SCALE GENOMIC DNA]</scope>
    <source>
        <strain evidence="1">180601</strain>
        <tissue evidence="1">Whole Body</tissue>
    </source>
</reference>
<sequence>MFLPSSFLNKLKEEKLNYVEIRNNLTTINDIKPWVEEYGLLTKTQWISRSSIPSGTKILC</sequence>
<dbReference type="EMBL" id="VUJU01008034">
    <property type="protein sequence ID" value="KAF0736586.1"/>
    <property type="molecule type" value="Genomic_DNA"/>
</dbReference>
<evidence type="ECO:0000313" key="2">
    <source>
        <dbReference type="Proteomes" id="UP000478052"/>
    </source>
</evidence>
<evidence type="ECO:0000313" key="1">
    <source>
        <dbReference type="EMBL" id="KAF0736586.1"/>
    </source>
</evidence>
<dbReference type="OrthoDB" id="8300209at2759"/>
<organism evidence="1 2">
    <name type="scientific">Aphis craccivora</name>
    <name type="common">Cowpea aphid</name>
    <dbReference type="NCBI Taxonomy" id="307492"/>
    <lineage>
        <taxon>Eukaryota</taxon>
        <taxon>Metazoa</taxon>
        <taxon>Ecdysozoa</taxon>
        <taxon>Arthropoda</taxon>
        <taxon>Hexapoda</taxon>
        <taxon>Insecta</taxon>
        <taxon>Pterygota</taxon>
        <taxon>Neoptera</taxon>
        <taxon>Paraneoptera</taxon>
        <taxon>Hemiptera</taxon>
        <taxon>Sternorrhyncha</taxon>
        <taxon>Aphidomorpha</taxon>
        <taxon>Aphidoidea</taxon>
        <taxon>Aphididae</taxon>
        <taxon>Aphidini</taxon>
        <taxon>Aphis</taxon>
        <taxon>Aphis</taxon>
    </lineage>
</organism>
<feature type="non-terminal residue" evidence="1">
    <location>
        <position position="60"/>
    </location>
</feature>
<accession>A0A6G0X960</accession>
<gene>
    <name evidence="1" type="ORF">FWK35_00023751</name>
</gene>
<dbReference type="AlphaFoldDB" id="A0A6G0X960"/>
<protein>
    <submittedName>
        <fullName evidence="1">Uncharacterized protein</fullName>
    </submittedName>
</protein>
<comment type="caution">
    <text evidence="1">The sequence shown here is derived from an EMBL/GenBank/DDBJ whole genome shotgun (WGS) entry which is preliminary data.</text>
</comment>
<keyword evidence="2" id="KW-1185">Reference proteome</keyword>
<dbReference type="Proteomes" id="UP000478052">
    <property type="component" value="Unassembled WGS sequence"/>
</dbReference>
<proteinExistence type="predicted"/>